<protein>
    <submittedName>
        <fullName evidence="3">DUF1614 domain-containing protein</fullName>
    </submittedName>
</protein>
<feature type="transmembrane region" description="Helical" evidence="2">
    <location>
        <begin position="84"/>
        <end position="100"/>
    </location>
</feature>
<feature type="transmembrane region" description="Helical" evidence="2">
    <location>
        <begin position="112"/>
        <end position="131"/>
    </location>
</feature>
<gene>
    <name evidence="3" type="ORF">HYG86_01510</name>
</gene>
<dbReference type="EMBL" id="CP058559">
    <property type="protein sequence ID" value="QNO13535.1"/>
    <property type="molecule type" value="Genomic_DNA"/>
</dbReference>
<proteinExistence type="predicted"/>
<evidence type="ECO:0000256" key="2">
    <source>
        <dbReference type="SAM" id="Phobius"/>
    </source>
</evidence>
<keyword evidence="4" id="KW-1185">Reference proteome</keyword>
<feature type="transmembrane region" description="Helical" evidence="2">
    <location>
        <begin position="171"/>
        <end position="191"/>
    </location>
</feature>
<reference evidence="3 4" key="1">
    <citation type="submission" date="2020-07" db="EMBL/GenBank/DDBJ databases">
        <title>Alkalicella. sp. LB2 genome.</title>
        <authorList>
            <person name="Postec A."/>
            <person name="Quemeneur M."/>
        </authorList>
    </citation>
    <scope>NUCLEOTIDE SEQUENCE [LARGE SCALE GENOMIC DNA]</scope>
    <source>
        <strain evidence="3 4">LB2</strain>
    </source>
</reference>
<feature type="region of interest" description="Disordered" evidence="1">
    <location>
        <begin position="231"/>
        <end position="261"/>
    </location>
</feature>
<evidence type="ECO:0000313" key="4">
    <source>
        <dbReference type="Proteomes" id="UP000516160"/>
    </source>
</evidence>
<name>A0A7G9W4C3_ALKCA</name>
<evidence type="ECO:0000256" key="1">
    <source>
        <dbReference type="SAM" id="MobiDB-lite"/>
    </source>
</evidence>
<dbReference type="Proteomes" id="UP000516160">
    <property type="component" value="Chromosome"/>
</dbReference>
<dbReference type="AlphaFoldDB" id="A0A7G9W4C3"/>
<evidence type="ECO:0000313" key="3">
    <source>
        <dbReference type="EMBL" id="QNO13535.1"/>
    </source>
</evidence>
<feature type="transmembrane region" description="Helical" evidence="2">
    <location>
        <begin position="56"/>
        <end position="75"/>
    </location>
</feature>
<dbReference type="RefSeq" id="WP_213167205.1">
    <property type="nucleotide sequence ID" value="NZ_CP058559.1"/>
</dbReference>
<organism evidence="3 4">
    <name type="scientific">Alkalicella caledoniensis</name>
    <dbReference type="NCBI Taxonomy" id="2731377"/>
    <lineage>
        <taxon>Bacteria</taxon>
        <taxon>Bacillati</taxon>
        <taxon>Bacillota</taxon>
        <taxon>Clostridia</taxon>
        <taxon>Eubacteriales</taxon>
        <taxon>Proteinivoracaceae</taxon>
        <taxon>Alkalicella</taxon>
    </lineage>
</organism>
<dbReference type="KEGG" id="acae:HYG86_01510"/>
<feature type="transmembrane region" description="Helical" evidence="2">
    <location>
        <begin position="33"/>
        <end position="50"/>
    </location>
</feature>
<feature type="transmembrane region" description="Helical" evidence="2">
    <location>
        <begin position="6"/>
        <end position="24"/>
    </location>
</feature>
<dbReference type="Pfam" id="PF07758">
    <property type="entry name" value="DUF1614"/>
    <property type="match status" value="1"/>
</dbReference>
<feature type="transmembrane region" description="Helical" evidence="2">
    <location>
        <begin position="138"/>
        <end position="159"/>
    </location>
</feature>
<keyword evidence="2" id="KW-1133">Transmembrane helix</keyword>
<keyword evidence="2" id="KW-0472">Membrane</keyword>
<accession>A0A7G9W4C3</accession>
<sequence>MPIGPITLTIVSVLIFFGLAQRILDRMRLSDKAAFLFIGAMFFGAYLPDIPLGANLSINVGGGLVPLILVTYLFIKAGTAKEKIRAVVASLVAAIAVYGVERFMPEEPGQMFIDPLYMYAIVAGVVGYLAGRSRRSSFIAGVMGVILTDVFYVISLAIGGSELGGTTIGGAGIYDAVVIAGILAVVLAEVVGETRERLGGGPSDDRPEDLKRHLKGVEFANMMKNLEEDFELDEDEDLQENNKIASLDEKRRQQEKDKNKH</sequence>
<feature type="compositionally biased region" description="Basic and acidic residues" evidence="1">
    <location>
        <begin position="246"/>
        <end position="261"/>
    </location>
</feature>
<keyword evidence="2" id="KW-0812">Transmembrane</keyword>
<dbReference type="InterPro" id="IPR011672">
    <property type="entry name" value="DUF1614"/>
</dbReference>